<comment type="caution">
    <text evidence="2">The sequence shown here is derived from an EMBL/GenBank/DDBJ whole genome shotgun (WGS) entry which is preliminary data.</text>
</comment>
<keyword evidence="2" id="KW-0808">Transferase</keyword>
<name>A0A850R1Z3_9LACO</name>
<sequence>MAVGGQTNIYSKSNCCAKGWKRQGIGTKLWQKALRIAQTKGKSIIWLGVWEHNLAAQRFYAQLGLQRVDQHTFQLGSDLQTDLILEKKIN</sequence>
<dbReference type="InterPro" id="IPR000182">
    <property type="entry name" value="GNAT_dom"/>
</dbReference>
<reference evidence="2 3" key="1">
    <citation type="submission" date="2020-06" db="EMBL/GenBank/DDBJ databases">
        <authorList>
            <person name="Kang J."/>
        </authorList>
    </citation>
    <scope>NUCLEOTIDE SEQUENCE [LARGE SCALE GENOMIC DNA]</scope>
    <source>
        <strain evidence="2 3">DCY120</strain>
    </source>
</reference>
<dbReference type="InterPro" id="IPR016181">
    <property type="entry name" value="Acyl_CoA_acyltransferase"/>
</dbReference>
<dbReference type="SUPFAM" id="SSF55729">
    <property type="entry name" value="Acyl-CoA N-acyltransferases (Nat)"/>
    <property type="match status" value="1"/>
</dbReference>
<accession>A0A850R1Z3</accession>
<dbReference type="GO" id="GO:0016747">
    <property type="term" value="F:acyltransferase activity, transferring groups other than amino-acyl groups"/>
    <property type="evidence" value="ECO:0007669"/>
    <property type="project" value="InterPro"/>
</dbReference>
<dbReference type="EMBL" id="JABZEC010000006">
    <property type="protein sequence ID" value="NVY96943.1"/>
    <property type="molecule type" value="Genomic_DNA"/>
</dbReference>
<feature type="domain" description="N-acetyltransferase" evidence="1">
    <location>
        <begin position="1"/>
        <end position="90"/>
    </location>
</feature>
<dbReference type="AlphaFoldDB" id="A0A850R1Z3"/>
<dbReference type="Pfam" id="PF00583">
    <property type="entry name" value="Acetyltransf_1"/>
    <property type="match status" value="1"/>
</dbReference>
<evidence type="ECO:0000313" key="2">
    <source>
        <dbReference type="EMBL" id="NVY96943.1"/>
    </source>
</evidence>
<evidence type="ECO:0000259" key="1">
    <source>
        <dbReference type="PROSITE" id="PS51186"/>
    </source>
</evidence>
<dbReference type="CDD" id="cd04301">
    <property type="entry name" value="NAT_SF"/>
    <property type="match status" value="1"/>
</dbReference>
<dbReference type="Proteomes" id="UP000563523">
    <property type="component" value="Unassembled WGS sequence"/>
</dbReference>
<dbReference type="RefSeq" id="WP_176943098.1">
    <property type="nucleotide sequence ID" value="NZ_JABZEC010000006.1"/>
</dbReference>
<proteinExistence type="predicted"/>
<dbReference type="Gene3D" id="3.40.630.30">
    <property type="match status" value="1"/>
</dbReference>
<organism evidence="2 3">
    <name type="scientific">Bombilactobacillus apium</name>
    <dbReference type="NCBI Taxonomy" id="2675299"/>
    <lineage>
        <taxon>Bacteria</taxon>
        <taxon>Bacillati</taxon>
        <taxon>Bacillota</taxon>
        <taxon>Bacilli</taxon>
        <taxon>Lactobacillales</taxon>
        <taxon>Lactobacillaceae</taxon>
        <taxon>Bombilactobacillus</taxon>
    </lineage>
</organism>
<keyword evidence="3" id="KW-1185">Reference proteome</keyword>
<gene>
    <name evidence="2" type="ORF">HU830_07240</name>
</gene>
<evidence type="ECO:0000313" key="3">
    <source>
        <dbReference type="Proteomes" id="UP000563523"/>
    </source>
</evidence>
<protein>
    <submittedName>
        <fullName evidence="2">GNAT family N-acetyltransferase</fullName>
    </submittedName>
</protein>
<dbReference type="PROSITE" id="PS51186">
    <property type="entry name" value="GNAT"/>
    <property type="match status" value="1"/>
</dbReference>